<evidence type="ECO:0000259" key="2">
    <source>
        <dbReference type="PROSITE" id="PS50405"/>
    </source>
</evidence>
<dbReference type="Pfam" id="PF13417">
    <property type="entry name" value="GST_N_3"/>
    <property type="match status" value="1"/>
</dbReference>
<evidence type="ECO:0008006" key="5">
    <source>
        <dbReference type="Google" id="ProtNLM"/>
    </source>
</evidence>
<dbReference type="CDD" id="cd00299">
    <property type="entry name" value="GST_C_family"/>
    <property type="match status" value="1"/>
</dbReference>
<dbReference type="PANTHER" id="PTHR43968:SF6">
    <property type="entry name" value="GLUTATHIONE S-TRANSFERASE OMEGA"/>
    <property type="match status" value="1"/>
</dbReference>
<dbReference type="PROSITE" id="PS50404">
    <property type="entry name" value="GST_NTER"/>
    <property type="match status" value="1"/>
</dbReference>
<dbReference type="Gene3D" id="3.40.30.10">
    <property type="entry name" value="Glutaredoxin"/>
    <property type="match status" value="1"/>
</dbReference>
<dbReference type="Gene3D" id="1.20.1050.10">
    <property type="match status" value="1"/>
</dbReference>
<dbReference type="SFLD" id="SFLDS00019">
    <property type="entry name" value="Glutathione_Transferase_(cytos"/>
    <property type="match status" value="1"/>
</dbReference>
<evidence type="ECO:0000313" key="3">
    <source>
        <dbReference type="EMBL" id="BDW86445.1"/>
    </source>
</evidence>
<dbReference type="CDD" id="cd00570">
    <property type="entry name" value="GST_N_family"/>
    <property type="match status" value="1"/>
</dbReference>
<accession>A0AA48KLS1</accession>
<dbReference type="Proteomes" id="UP001337723">
    <property type="component" value="Chromosome"/>
</dbReference>
<reference evidence="3 4" key="1">
    <citation type="submission" date="2023-01" db="EMBL/GenBank/DDBJ databases">
        <title>Complete genome sequence of Roseicyclus marinus strain Dej080120_10.</title>
        <authorList>
            <person name="Ueki S."/>
            <person name="Maruyama F."/>
        </authorList>
    </citation>
    <scope>NUCLEOTIDE SEQUENCE [LARGE SCALE GENOMIC DNA]</scope>
    <source>
        <strain evidence="3 4">Dej080120_10</strain>
    </source>
</reference>
<dbReference type="EMBL" id="AP027266">
    <property type="protein sequence ID" value="BDW86445.1"/>
    <property type="molecule type" value="Genomic_DNA"/>
</dbReference>
<name>A0AA48KLS1_9RHOB</name>
<dbReference type="PROSITE" id="PS50405">
    <property type="entry name" value="GST_CTER"/>
    <property type="match status" value="1"/>
</dbReference>
<dbReference type="InterPro" id="IPR036249">
    <property type="entry name" value="Thioredoxin-like_sf"/>
</dbReference>
<dbReference type="InterPro" id="IPR036282">
    <property type="entry name" value="Glutathione-S-Trfase_C_sf"/>
</dbReference>
<dbReference type="SUPFAM" id="SSF47616">
    <property type="entry name" value="GST C-terminal domain-like"/>
    <property type="match status" value="1"/>
</dbReference>
<dbReference type="InterPro" id="IPR040079">
    <property type="entry name" value="Glutathione_S-Trfase"/>
</dbReference>
<proteinExistence type="predicted"/>
<dbReference type="SUPFAM" id="SSF52833">
    <property type="entry name" value="Thioredoxin-like"/>
    <property type="match status" value="1"/>
</dbReference>
<feature type="domain" description="GST N-terminal" evidence="1">
    <location>
        <begin position="4"/>
        <end position="82"/>
    </location>
</feature>
<gene>
    <name evidence="3" type="ORF">MACH21_26220</name>
</gene>
<dbReference type="KEGG" id="rmai:MACH21_26220"/>
<sequence length="214" mass="22572">MAATEMVLYATPISVYCCKLRLALALKGLHLPEIAPPGGYGSAAYRAIVPQGTIPALVQDGFILAETDAIVEYLDEIGAGQPLMPQDPRERARSRALSRFIDMRLEPSVRALFPLVGAEHRVPDPLRAALLRQLETLERLADDGPYLAGQHPGIADCGLWAVAVVLEALDGALALGLPRPSVAGAGEGLSACAPLIAEYRAQMAAWVASKAGNA</sequence>
<dbReference type="GO" id="GO:0005737">
    <property type="term" value="C:cytoplasm"/>
    <property type="evidence" value="ECO:0007669"/>
    <property type="project" value="TreeGrafter"/>
</dbReference>
<dbReference type="InterPro" id="IPR050983">
    <property type="entry name" value="GST_Omega/HSP26"/>
</dbReference>
<evidence type="ECO:0000313" key="4">
    <source>
        <dbReference type="Proteomes" id="UP001337723"/>
    </source>
</evidence>
<organism evidence="3 4">
    <name type="scientific">Roseicyclus marinus</name>
    <dbReference type="NCBI Taxonomy" id="2161673"/>
    <lineage>
        <taxon>Bacteria</taxon>
        <taxon>Pseudomonadati</taxon>
        <taxon>Pseudomonadota</taxon>
        <taxon>Alphaproteobacteria</taxon>
        <taxon>Rhodobacterales</taxon>
        <taxon>Roseobacteraceae</taxon>
        <taxon>Roseicyclus</taxon>
    </lineage>
</organism>
<dbReference type="RefSeq" id="WP_338272383.1">
    <property type="nucleotide sequence ID" value="NZ_AP027266.1"/>
</dbReference>
<dbReference type="InterPro" id="IPR004045">
    <property type="entry name" value="Glutathione_S-Trfase_N"/>
</dbReference>
<keyword evidence="4" id="KW-1185">Reference proteome</keyword>
<dbReference type="Pfam" id="PF13410">
    <property type="entry name" value="GST_C_2"/>
    <property type="match status" value="1"/>
</dbReference>
<feature type="domain" description="GST C-terminal" evidence="2">
    <location>
        <begin position="87"/>
        <end position="214"/>
    </location>
</feature>
<dbReference type="InterPro" id="IPR010987">
    <property type="entry name" value="Glutathione-S-Trfase_C-like"/>
</dbReference>
<protein>
    <recommendedName>
        <fullName evidence="5">Glutathione S-transferase</fullName>
    </recommendedName>
</protein>
<evidence type="ECO:0000259" key="1">
    <source>
        <dbReference type="PROSITE" id="PS50404"/>
    </source>
</evidence>
<dbReference type="PANTHER" id="PTHR43968">
    <property type="match status" value="1"/>
</dbReference>
<dbReference type="AlphaFoldDB" id="A0AA48KLS1"/>